<dbReference type="Proteomes" id="UP001390339">
    <property type="component" value="Unassembled WGS sequence"/>
</dbReference>
<protein>
    <submittedName>
        <fullName evidence="2">Small secreted protein</fullName>
    </submittedName>
</protein>
<evidence type="ECO:0000256" key="1">
    <source>
        <dbReference type="SAM" id="SignalP"/>
    </source>
</evidence>
<gene>
    <name evidence="2" type="ORF">PGQ11_010049</name>
</gene>
<keyword evidence="3" id="KW-1185">Reference proteome</keyword>
<reference evidence="2 3" key="1">
    <citation type="journal article" date="2024" name="IMA Fungus">
        <title>Apiospora arundinis, a panoply of carbohydrate-active enzymes and secondary metabolites.</title>
        <authorList>
            <person name="Sorensen T."/>
            <person name="Petersen C."/>
            <person name="Muurmann A.T."/>
            <person name="Christiansen J.V."/>
            <person name="Brundto M.L."/>
            <person name="Overgaard C.K."/>
            <person name="Boysen A.T."/>
            <person name="Wollenberg R.D."/>
            <person name="Larsen T.O."/>
            <person name="Sorensen J.L."/>
            <person name="Nielsen K.L."/>
            <person name="Sondergaard T.E."/>
        </authorList>
    </citation>
    <scope>NUCLEOTIDE SEQUENCE [LARGE SCALE GENOMIC DNA]</scope>
    <source>
        <strain evidence="2 3">AAU 773</strain>
    </source>
</reference>
<evidence type="ECO:0000313" key="3">
    <source>
        <dbReference type="Proteomes" id="UP001390339"/>
    </source>
</evidence>
<dbReference type="EMBL" id="JAPCWZ010000006">
    <property type="protein sequence ID" value="KAK8859315.1"/>
    <property type="molecule type" value="Genomic_DNA"/>
</dbReference>
<organism evidence="2 3">
    <name type="scientific">Apiospora arundinis</name>
    <dbReference type="NCBI Taxonomy" id="335852"/>
    <lineage>
        <taxon>Eukaryota</taxon>
        <taxon>Fungi</taxon>
        <taxon>Dikarya</taxon>
        <taxon>Ascomycota</taxon>
        <taxon>Pezizomycotina</taxon>
        <taxon>Sordariomycetes</taxon>
        <taxon>Xylariomycetidae</taxon>
        <taxon>Amphisphaeriales</taxon>
        <taxon>Apiosporaceae</taxon>
        <taxon>Apiospora</taxon>
    </lineage>
</organism>
<feature type="chain" id="PRO_5046068635" evidence="1">
    <location>
        <begin position="22"/>
        <end position="292"/>
    </location>
</feature>
<accession>A0ABR2I8P9</accession>
<comment type="caution">
    <text evidence="2">The sequence shown here is derived from an EMBL/GenBank/DDBJ whole genome shotgun (WGS) entry which is preliminary data.</text>
</comment>
<name>A0ABR2I8P9_9PEZI</name>
<sequence>MRFLSCFAIGSLLASVTPAWADGTDNNPVGTWTISNVRRVRSPDNTTCNWSFTLTASEVDDGQPPAQCAFTVQGTPELGCDKRDLGDAPCTDGVTQYAIGGGWSDKGFVVISIVNPDENAQAYFGYSDTALNNRTDAPLPPQDKKAFRISSEVTSRRRHQRAIDLYEKRDSGKVEDATKWKISTLVRVVNQDDRWLYLGFTIEDDKQNQVPCNLHIEGPVNTNMSTWSWYDKKCIGSGWGVSMGYMNETDSGIMTLVSPARNRQAFFGFPKINTAQDPMSAGPAPVSSCNCA</sequence>
<evidence type="ECO:0000313" key="2">
    <source>
        <dbReference type="EMBL" id="KAK8859315.1"/>
    </source>
</evidence>
<dbReference type="PANTHER" id="PTHR39602:SF2">
    <property type="entry name" value="ACW-9"/>
    <property type="match status" value="1"/>
</dbReference>
<feature type="signal peptide" evidence="1">
    <location>
        <begin position="1"/>
        <end position="21"/>
    </location>
</feature>
<proteinExistence type="predicted"/>
<keyword evidence="1" id="KW-0732">Signal</keyword>
<dbReference type="PANTHER" id="PTHR39602">
    <property type="entry name" value="ACW-9"/>
    <property type="match status" value="1"/>
</dbReference>